<organism evidence="1 2">
    <name type="scientific">Pleuronectes platessa</name>
    <name type="common">European plaice</name>
    <dbReference type="NCBI Taxonomy" id="8262"/>
    <lineage>
        <taxon>Eukaryota</taxon>
        <taxon>Metazoa</taxon>
        <taxon>Chordata</taxon>
        <taxon>Craniata</taxon>
        <taxon>Vertebrata</taxon>
        <taxon>Euteleostomi</taxon>
        <taxon>Actinopterygii</taxon>
        <taxon>Neopterygii</taxon>
        <taxon>Teleostei</taxon>
        <taxon>Neoteleostei</taxon>
        <taxon>Acanthomorphata</taxon>
        <taxon>Carangaria</taxon>
        <taxon>Pleuronectiformes</taxon>
        <taxon>Pleuronectoidei</taxon>
        <taxon>Pleuronectidae</taxon>
        <taxon>Pleuronectes</taxon>
    </lineage>
</organism>
<comment type="caution">
    <text evidence="1">The sequence shown here is derived from an EMBL/GenBank/DDBJ whole genome shotgun (WGS) entry which is preliminary data.</text>
</comment>
<dbReference type="Proteomes" id="UP001153269">
    <property type="component" value="Unassembled WGS sequence"/>
</dbReference>
<name>A0A9N7YRQ5_PLEPL</name>
<keyword evidence="2" id="KW-1185">Reference proteome</keyword>
<evidence type="ECO:0000313" key="2">
    <source>
        <dbReference type="Proteomes" id="UP001153269"/>
    </source>
</evidence>
<proteinExistence type="predicted"/>
<dbReference type="EMBL" id="CADEAL010001657">
    <property type="protein sequence ID" value="CAB1434359.1"/>
    <property type="molecule type" value="Genomic_DNA"/>
</dbReference>
<evidence type="ECO:0000313" key="1">
    <source>
        <dbReference type="EMBL" id="CAB1434359.1"/>
    </source>
</evidence>
<accession>A0A9N7YRQ5</accession>
<gene>
    <name evidence="1" type="ORF">PLEPLA_LOCUS22406</name>
</gene>
<dbReference type="AlphaFoldDB" id="A0A9N7YRQ5"/>
<sequence length="135" mass="14761">MVQRLDLPLCQSLEWPLSRVLVRFARSPGRNDRLPKSPALTRHPPWNVSYTESEAAEGEVGLHKLANTYVGLKLCPFVGVGTGGTEKHFQPGMGGRGGELCLRWTLSMSSKVSFHFTARQTHVGSHATDSSCPTS</sequence>
<protein>
    <submittedName>
        <fullName evidence="1">Uncharacterized protein</fullName>
    </submittedName>
</protein>
<reference evidence="1" key="1">
    <citation type="submission" date="2020-03" db="EMBL/GenBank/DDBJ databases">
        <authorList>
            <person name="Weist P."/>
        </authorList>
    </citation>
    <scope>NUCLEOTIDE SEQUENCE</scope>
</reference>